<protein>
    <submittedName>
        <fullName evidence="2">Acetyl-CoA carboxylase</fullName>
    </submittedName>
</protein>
<name>A0AC35UAX5_9BILA</name>
<accession>A0AC35UAX5</accession>
<dbReference type="WBParaSite" id="RSKR_0000911800.1">
    <property type="protein sequence ID" value="RSKR_0000911800.1"/>
    <property type="gene ID" value="RSKR_0000911800"/>
</dbReference>
<dbReference type="Proteomes" id="UP000095286">
    <property type="component" value="Unplaced"/>
</dbReference>
<organism evidence="1 2">
    <name type="scientific">Rhabditophanes sp. KR3021</name>
    <dbReference type="NCBI Taxonomy" id="114890"/>
    <lineage>
        <taxon>Eukaryota</taxon>
        <taxon>Metazoa</taxon>
        <taxon>Ecdysozoa</taxon>
        <taxon>Nematoda</taxon>
        <taxon>Chromadorea</taxon>
        <taxon>Rhabditida</taxon>
        <taxon>Tylenchina</taxon>
        <taxon>Panagrolaimomorpha</taxon>
        <taxon>Strongyloidoidea</taxon>
        <taxon>Alloionematidae</taxon>
        <taxon>Rhabditophanes</taxon>
    </lineage>
</organism>
<proteinExistence type="predicted"/>
<sequence length="2202" mass="247826">MPDSPEINTHRTSYYSRGTSLSTQVNQHNETFASVEDFVRSFCADQSKARVIKKVLVATNGIAAVKCILSIRKLLMQLFKEDRIIKFICLTTSQEIESHAEYLKMADYVVLSPAGANTNNYANVDEIVEHAVANKVDAVWAGWGHASENPRLPKELAEKDIVFIGPPATAMFFLGDKIASTIIAQTVNIPTIEWSGSGLVADDLKDTENGFTISDELYKRACVSNAQEGLESLKRCNISYPVMIKASEGGGGKGIRKCSSDEEFIDNFRRVEGEVPGSPIFLMKCMMNARHIEVQLIGDMYGDVIPIFTRDCSIQRRCQKIIEEAPAGIAPKHVLRQMQQDAVNLAKKVGYVSAGTVEYMYLPETQKYYFLELNPRLQVEHPCTEMVANINIPAIQLQIAMGVPLRKIVEIRLFFGMDRYGDDPLPEDQIRTETNLCVIAARITSEDPAEGFRPASGAVEVLNFQSNQNVWGYFSISSTGQVHEYADSQFGHLFAKGTTRQEAISNMLCALNELEIRATFASQVRYMEGLLREEDFEQNRFNTGWLDARIAAKVHNQTVLPHHVNIAIGATVIGHAKIEKEFSKFQKSIERGQVLPTKDLTETWQMELVHSNTKYSVLVNRNGPLNYVVYLNGSQCRTEVRIFGNSTLLVTYSDQSYACYLEEESERYTVTIGRTAVNFEKENDPSVLRSANAGRLTNFLKKDGEVVRVGDIFAEMESMKMIITLDVKKAGGRLIQVARVGQALFPGTLIAKLEDQGNMTVQKPTDFVGRMEEWDKIEQSRASTLLRLDTRFEKVLQYCKHVLNGYSVAETMLESEIKKLIDSLLSVLNDENLPRSLFNAVLSTVSTRIPQATYKEIHAVVEQGRKNKTFNATDLYDIMTRYLCTVDPKNIGIEKTNFEALMKICERFEGGLNGHIEIVVKDLLTAFLNTENYFQDVAYDRAVSQIKTDMNDANISVRMIYSHTRIHAKNTLLIELIKRLDTSIVSGMYSTLKTISNLYNPEVQSLAIFVREKLNSLHRVENKQVSLTDFDESQNDAPQELLPQLFFSPSGINANCIQLYIEKSFCFNRHDVTVSHLDENIGLFSFEISPNNSLYQYIPKKANTTSFTYGLVAVSNANELTKSTTIIQQTFANVNNIFFVLNNPNNNIDIERAKNIIKDITENFDISDENCKFGEIMIVNGAETIFSGHHFGLFEKLQLYRLNNNSVNISHSKSPFILYKKNDNDVSRYFVRCLLKNLDKPHDAKNITFNESLKLRIIDAIDCACGEIRVSYFNSKSKGTIDCNQIYLAVDSYPNVTTSNWIALFEDALKQCEYQLTKNRITEVELTFNELANVGKSESNNNLGALLNSKWETFKVVYSNETGAIPEITSYKIVNGLLKPMTDSTDKIGNLSFYSSHSPIGTVNVQKKRLIASKLNTTFVYDLPLVFGRAVLKLWDEYSKSDPEQYKNVVSKYLSQRQKVALISGDASAFVQAYEMILEEDNSFYVCRDEQKLKERAANALNNRGMVAWEVQIYTPEAPLKGKKIVIIANDITYVMGSFSMREHNMYYEASKYSRRHQYPRVYVSANSGARIGLANDVKKKLSVNWKNQNDPEEGFCCLSVENTGEGDDIFNQVRCSHSHDDHLSLDAVIGKETDIGVENLVGSGLIAGETSAAYKEVPTYCLVTGRAVGIGAYAARLCHRICQVESSHIILTGAPALNSLLGKEVYACNNQLGGPQIMYNNGVSHTIVTNDLEGCAAILRWIAYLPSEELPLYMPMAKDDGSRDVTFKPTKTPYDPRKMLDNLFEDGLFDRGSFDEIMNAWAKTIIVGRARLRGLAVGVVATETRTVECEIPADPATENSESQVISQAGQVWYPDSAYKTSEAINDFNKEGLPLILIANIRGFSGGQKDMFEMVLKFGANIVDALQAYTQPVIVYIPPWAELRGGSWAVVDTKINPNCISMFADTNARGGVLEPEAIVKIKFRQHDLVILMNKLDSLLKSLQKEFDDVNTVESRKVELKKLILTRKNLLLPIYESIAAKFADLHDTTTRLLARDAIKDEVPLEWARDYFYEVLRSELAVNHMAKQYLECKNVLKADITINKLNEAYEWLRNLLEIENIHYIHKTGKEVNNRLTYDSNVILNFASSDKFKSLLSKAKCDDLSSLFERNIKYLDHSSRNQVFSNILSSADMETQNEMVVQHFSNMSASAIESLLAQLKTLVPK</sequence>
<evidence type="ECO:0000313" key="2">
    <source>
        <dbReference type="WBParaSite" id="RSKR_0000911800.1"/>
    </source>
</evidence>
<evidence type="ECO:0000313" key="1">
    <source>
        <dbReference type="Proteomes" id="UP000095286"/>
    </source>
</evidence>
<reference evidence="2" key="1">
    <citation type="submission" date="2016-11" db="UniProtKB">
        <authorList>
            <consortium name="WormBaseParasite"/>
        </authorList>
    </citation>
    <scope>IDENTIFICATION</scope>
    <source>
        <strain evidence="2">KR3021</strain>
    </source>
</reference>